<dbReference type="GO" id="GO:0006520">
    <property type="term" value="P:amino acid metabolic process"/>
    <property type="evidence" value="ECO:0007669"/>
    <property type="project" value="InterPro"/>
</dbReference>
<dbReference type="PROSITE" id="PS00105">
    <property type="entry name" value="AA_TRANSFER_CLASS_1"/>
    <property type="match status" value="1"/>
</dbReference>
<feature type="domain" description="Aminotransferase class I/classII large" evidence="10">
    <location>
        <begin position="42"/>
        <end position="402"/>
    </location>
</feature>
<dbReference type="EMBL" id="LYBW01000057">
    <property type="protein sequence ID" value="ODR90963.1"/>
    <property type="molecule type" value="Genomic_DNA"/>
</dbReference>
<dbReference type="RefSeq" id="WP_069458837.1">
    <property type="nucleotide sequence ID" value="NZ_LYBW01000057.1"/>
</dbReference>
<dbReference type="STRING" id="1752398.A8M32_13195"/>
<evidence type="ECO:0000256" key="5">
    <source>
        <dbReference type="ARBA" id="ARBA00022576"/>
    </source>
</evidence>
<dbReference type="PANTHER" id="PTHR46383:SF1">
    <property type="entry name" value="ASPARTATE AMINOTRANSFERASE"/>
    <property type="match status" value="1"/>
</dbReference>
<dbReference type="CDD" id="cd00609">
    <property type="entry name" value="AAT_like"/>
    <property type="match status" value="1"/>
</dbReference>
<dbReference type="Gene3D" id="3.40.640.10">
    <property type="entry name" value="Type I PLP-dependent aspartate aminotransferase-like (Major domain)"/>
    <property type="match status" value="1"/>
</dbReference>
<sequence>MTINATVKGAGFRPASRISSIGVSEILKIGVRAGAMKREGKPVIILGAGEPDFDTPDHIKQAAWEAIQRGETKYTALDGTPELKAAIREKFERENGLAYGLDEITVGTGAKQILFNAMMATVDSGDEVIIPTPYWTSYSDIVQISGGRPVLIACDASSGFRLTAERLEAAITPRTRWVLLNSPSNPSGAAYGAEDYRPLLDVLLRHPHVWLLVDDMYEHIVYDDFRFVTPAQLEPRLNDRTLTVNGVSKAYAMTGWRIGYAGGPRELIKAMAVVQSQSTSCPSSVSQAASVAALNGPQDFLKDRADSFKRRRDLVVAGLNAIDGLDCRVPEGAFYTFSGCAGMLGKVTPNGKTIGTDADFCAYLLDDAHVAVVPGSAFGLSPFFRISYATSEAELKEALTRIAAACGRLS</sequence>
<comment type="similarity">
    <text evidence="2 9">Belongs to the class-I pyridoxal-phosphate-dependent aminotransferase family.</text>
</comment>
<evidence type="ECO:0000313" key="11">
    <source>
        <dbReference type="EMBL" id="ODR90963.1"/>
    </source>
</evidence>
<evidence type="ECO:0000256" key="2">
    <source>
        <dbReference type="ARBA" id="ARBA00007441"/>
    </source>
</evidence>
<dbReference type="GO" id="GO:0004069">
    <property type="term" value="F:L-aspartate:2-oxoglutarate aminotransferase activity"/>
    <property type="evidence" value="ECO:0007669"/>
    <property type="project" value="UniProtKB-EC"/>
</dbReference>
<dbReference type="SUPFAM" id="SSF53383">
    <property type="entry name" value="PLP-dependent transferases"/>
    <property type="match status" value="1"/>
</dbReference>
<dbReference type="GO" id="GO:0030170">
    <property type="term" value="F:pyridoxal phosphate binding"/>
    <property type="evidence" value="ECO:0007669"/>
    <property type="project" value="InterPro"/>
</dbReference>
<accession>A0A1E3VBK1</accession>
<comment type="caution">
    <text evidence="11">The sequence shown here is derived from an EMBL/GenBank/DDBJ whole genome shotgun (WGS) entry which is preliminary data.</text>
</comment>
<dbReference type="EC" id="2.6.1.-" evidence="9"/>
<dbReference type="PANTHER" id="PTHR46383">
    <property type="entry name" value="ASPARTATE AMINOTRANSFERASE"/>
    <property type="match status" value="1"/>
</dbReference>
<dbReference type="InterPro" id="IPR015424">
    <property type="entry name" value="PyrdxlP-dep_Trfase"/>
</dbReference>
<dbReference type="InterPro" id="IPR015421">
    <property type="entry name" value="PyrdxlP-dep_Trfase_major"/>
</dbReference>
<evidence type="ECO:0000256" key="8">
    <source>
        <dbReference type="ARBA" id="ARBA00049185"/>
    </source>
</evidence>
<dbReference type="InterPro" id="IPR015422">
    <property type="entry name" value="PyrdxlP-dep_Trfase_small"/>
</dbReference>
<dbReference type="InterPro" id="IPR050596">
    <property type="entry name" value="AspAT/PAT-like"/>
</dbReference>
<dbReference type="Proteomes" id="UP000094342">
    <property type="component" value="Unassembled WGS sequence"/>
</dbReference>
<dbReference type="InterPro" id="IPR004838">
    <property type="entry name" value="NHTrfase_class1_PyrdxlP-BS"/>
</dbReference>
<evidence type="ECO:0000313" key="12">
    <source>
        <dbReference type="Proteomes" id="UP000094342"/>
    </source>
</evidence>
<evidence type="ECO:0000256" key="1">
    <source>
        <dbReference type="ARBA" id="ARBA00001933"/>
    </source>
</evidence>
<comment type="cofactor">
    <cofactor evidence="1 9">
        <name>pyridoxal 5'-phosphate</name>
        <dbReference type="ChEBI" id="CHEBI:597326"/>
    </cofactor>
</comment>
<evidence type="ECO:0000256" key="6">
    <source>
        <dbReference type="ARBA" id="ARBA00022679"/>
    </source>
</evidence>
<evidence type="ECO:0000256" key="7">
    <source>
        <dbReference type="ARBA" id="ARBA00022898"/>
    </source>
</evidence>
<comment type="catalytic activity">
    <reaction evidence="8">
        <text>L-aspartate + 2-oxoglutarate = oxaloacetate + L-glutamate</text>
        <dbReference type="Rhea" id="RHEA:21824"/>
        <dbReference type="ChEBI" id="CHEBI:16452"/>
        <dbReference type="ChEBI" id="CHEBI:16810"/>
        <dbReference type="ChEBI" id="CHEBI:29985"/>
        <dbReference type="ChEBI" id="CHEBI:29991"/>
        <dbReference type="EC" id="2.6.1.1"/>
    </reaction>
</comment>
<dbReference type="AlphaFoldDB" id="A0A1E3VBK1"/>
<dbReference type="InterPro" id="IPR004839">
    <property type="entry name" value="Aminotransferase_I/II_large"/>
</dbReference>
<name>A0A1E3VBK1_9HYPH</name>
<evidence type="ECO:0000259" key="10">
    <source>
        <dbReference type="Pfam" id="PF00155"/>
    </source>
</evidence>
<organism evidence="11 12">
    <name type="scientific">Sinorhizobium alkalisoli</name>
    <dbReference type="NCBI Taxonomy" id="1752398"/>
    <lineage>
        <taxon>Bacteria</taxon>
        <taxon>Pseudomonadati</taxon>
        <taxon>Pseudomonadota</taxon>
        <taxon>Alphaproteobacteria</taxon>
        <taxon>Hyphomicrobiales</taxon>
        <taxon>Rhizobiaceae</taxon>
        <taxon>Sinorhizobium/Ensifer group</taxon>
        <taxon>Sinorhizobium</taxon>
    </lineage>
</organism>
<keyword evidence="5 9" id="KW-0032">Aminotransferase</keyword>
<keyword evidence="4" id="KW-0963">Cytoplasm</keyword>
<dbReference type="OrthoDB" id="9763453at2"/>
<evidence type="ECO:0000256" key="9">
    <source>
        <dbReference type="RuleBase" id="RU000481"/>
    </source>
</evidence>
<gene>
    <name evidence="11" type="ORF">A8M32_13195</name>
</gene>
<keyword evidence="7" id="KW-0663">Pyridoxal phosphate</keyword>
<keyword evidence="12" id="KW-1185">Reference proteome</keyword>
<comment type="subunit">
    <text evidence="3">Homodimer.</text>
</comment>
<evidence type="ECO:0000256" key="4">
    <source>
        <dbReference type="ARBA" id="ARBA00022490"/>
    </source>
</evidence>
<dbReference type="Gene3D" id="3.90.1150.10">
    <property type="entry name" value="Aspartate Aminotransferase, domain 1"/>
    <property type="match status" value="1"/>
</dbReference>
<evidence type="ECO:0000256" key="3">
    <source>
        <dbReference type="ARBA" id="ARBA00011738"/>
    </source>
</evidence>
<keyword evidence="6 9" id="KW-0808">Transferase</keyword>
<proteinExistence type="inferred from homology"/>
<protein>
    <recommendedName>
        <fullName evidence="9">Aminotransferase</fullName>
        <ecNumber evidence="9">2.6.1.-</ecNumber>
    </recommendedName>
</protein>
<dbReference type="Pfam" id="PF00155">
    <property type="entry name" value="Aminotran_1_2"/>
    <property type="match status" value="1"/>
</dbReference>
<reference evidence="12" key="1">
    <citation type="submission" date="2016-05" db="EMBL/GenBank/DDBJ databases">
        <authorList>
            <person name="Li Y."/>
        </authorList>
    </citation>
    <scope>NUCLEOTIDE SEQUENCE [LARGE SCALE GENOMIC DNA]</scope>
    <source>
        <strain evidence="12">YIC4027</strain>
    </source>
</reference>
<dbReference type="FunFam" id="3.40.640.10:FF:000033">
    <property type="entry name" value="Aspartate aminotransferase"/>
    <property type="match status" value="1"/>
</dbReference>